<reference evidence="4 5" key="1">
    <citation type="journal article" date="2011" name="Science">
        <title>The ecoresponsive genome of Daphnia pulex.</title>
        <authorList>
            <person name="Colbourne J.K."/>
            <person name="Pfrender M.E."/>
            <person name="Gilbert D."/>
            <person name="Thomas W.K."/>
            <person name="Tucker A."/>
            <person name="Oakley T.H."/>
            <person name="Tokishita S."/>
            <person name="Aerts A."/>
            <person name="Arnold G.J."/>
            <person name="Basu M.K."/>
            <person name="Bauer D.J."/>
            <person name="Caceres C.E."/>
            <person name="Carmel L."/>
            <person name="Casola C."/>
            <person name="Choi J.H."/>
            <person name="Detter J.C."/>
            <person name="Dong Q."/>
            <person name="Dusheyko S."/>
            <person name="Eads B.D."/>
            <person name="Frohlich T."/>
            <person name="Geiler-Samerotte K.A."/>
            <person name="Gerlach D."/>
            <person name="Hatcher P."/>
            <person name="Jogdeo S."/>
            <person name="Krijgsveld J."/>
            <person name="Kriventseva E.V."/>
            <person name="Kultz D."/>
            <person name="Laforsch C."/>
            <person name="Lindquist E."/>
            <person name="Lopez J."/>
            <person name="Manak J.R."/>
            <person name="Muller J."/>
            <person name="Pangilinan J."/>
            <person name="Patwardhan R.P."/>
            <person name="Pitluck S."/>
            <person name="Pritham E.J."/>
            <person name="Rechtsteiner A."/>
            <person name="Rho M."/>
            <person name="Rogozin I.B."/>
            <person name="Sakarya O."/>
            <person name="Salamov A."/>
            <person name="Schaack S."/>
            <person name="Shapiro H."/>
            <person name="Shiga Y."/>
            <person name="Skalitzky C."/>
            <person name="Smith Z."/>
            <person name="Souvorov A."/>
            <person name="Sung W."/>
            <person name="Tang Z."/>
            <person name="Tsuchiya D."/>
            <person name="Tu H."/>
            <person name="Vos H."/>
            <person name="Wang M."/>
            <person name="Wolf Y.I."/>
            <person name="Yamagata H."/>
            <person name="Yamada T."/>
            <person name="Ye Y."/>
            <person name="Shaw J.R."/>
            <person name="Andrews J."/>
            <person name="Crease T.J."/>
            <person name="Tang H."/>
            <person name="Lucas S.M."/>
            <person name="Robertson H.M."/>
            <person name="Bork P."/>
            <person name="Koonin E.V."/>
            <person name="Zdobnov E.M."/>
            <person name="Grigoriev I.V."/>
            <person name="Lynch M."/>
            <person name="Boore J.L."/>
        </authorList>
    </citation>
    <scope>NUCLEOTIDE SEQUENCE [LARGE SCALE GENOMIC DNA]</scope>
</reference>
<evidence type="ECO:0000313" key="4">
    <source>
        <dbReference type="EMBL" id="EFX66545.1"/>
    </source>
</evidence>
<dbReference type="KEGG" id="dpx:DAPPUDRAFT_229387"/>
<dbReference type="Pfam" id="PF00089">
    <property type="entry name" value="Trypsin"/>
    <property type="match status" value="1"/>
</dbReference>
<gene>
    <name evidence="4" type="ORF">DAPPUDRAFT_229387</name>
</gene>
<evidence type="ECO:0000256" key="1">
    <source>
        <dbReference type="ARBA" id="ARBA00023157"/>
    </source>
</evidence>
<dbReference type="STRING" id="6669.E9HNY4"/>
<sequence length="256" mass="27282">MKLTALLNALAFIALTSGAPSEDRIYNGVASTKAIPYLVSIVANEQHICGGWIYNTNWVVTVASCLVDYEPSQLTVIVAQASLIQLDADEESINVFKIISHEAYNPVTKLNDIAMLQLAKPITYGANVGYLPYEEAEEVASIPTTFAGWGGTSEGNLPSTKLRTIASVTVPADCATSYPADEFFSNYMLCAGSTTDTASPCHFDEGSPLVQTIGSVEYAVGIMSKNKGCGAGAGPTVYTRLTAYYAWLKSYGGNQQ</sequence>
<name>E9HNY4_DAPPU</name>
<evidence type="ECO:0000259" key="3">
    <source>
        <dbReference type="PROSITE" id="PS50240"/>
    </source>
</evidence>
<dbReference type="CDD" id="cd00190">
    <property type="entry name" value="Tryp_SPc"/>
    <property type="match status" value="1"/>
</dbReference>
<dbReference type="InterPro" id="IPR009003">
    <property type="entry name" value="Peptidase_S1_PA"/>
</dbReference>
<dbReference type="PRINTS" id="PR00722">
    <property type="entry name" value="CHYMOTRYPSIN"/>
</dbReference>
<dbReference type="EMBL" id="GL732700">
    <property type="protein sequence ID" value="EFX66545.1"/>
    <property type="molecule type" value="Genomic_DNA"/>
</dbReference>
<keyword evidence="1" id="KW-1015">Disulfide bond</keyword>
<dbReference type="AlphaFoldDB" id="E9HNY4"/>
<dbReference type="OMA" id="IISHEAY"/>
<proteinExistence type="predicted"/>
<dbReference type="PANTHER" id="PTHR24258">
    <property type="entry name" value="SERINE PROTEASE-RELATED"/>
    <property type="match status" value="1"/>
</dbReference>
<dbReference type="FunFam" id="2.40.10.10:FF:000068">
    <property type="entry name" value="transmembrane protease serine 2"/>
    <property type="match status" value="1"/>
</dbReference>
<evidence type="ECO:0000313" key="5">
    <source>
        <dbReference type="Proteomes" id="UP000000305"/>
    </source>
</evidence>
<feature type="signal peptide" evidence="2">
    <location>
        <begin position="1"/>
        <end position="18"/>
    </location>
</feature>
<dbReference type="Proteomes" id="UP000000305">
    <property type="component" value="Unassembled WGS sequence"/>
</dbReference>
<dbReference type="InterPro" id="IPR001314">
    <property type="entry name" value="Peptidase_S1A"/>
</dbReference>
<evidence type="ECO:0000256" key="2">
    <source>
        <dbReference type="SAM" id="SignalP"/>
    </source>
</evidence>
<dbReference type="SUPFAM" id="SSF50494">
    <property type="entry name" value="Trypsin-like serine proteases"/>
    <property type="match status" value="1"/>
</dbReference>
<dbReference type="Gene3D" id="2.40.10.10">
    <property type="entry name" value="Trypsin-like serine proteases"/>
    <property type="match status" value="1"/>
</dbReference>
<dbReference type="GO" id="GO:0006508">
    <property type="term" value="P:proteolysis"/>
    <property type="evidence" value="ECO:0007669"/>
    <property type="project" value="InterPro"/>
</dbReference>
<dbReference type="eggNOG" id="KOG3627">
    <property type="taxonomic scope" value="Eukaryota"/>
</dbReference>
<dbReference type="FunCoup" id="E9HNY4">
    <property type="interactions" value="79"/>
</dbReference>
<dbReference type="OrthoDB" id="6339415at2759"/>
<dbReference type="PhylomeDB" id="E9HNY4"/>
<keyword evidence="5" id="KW-1185">Reference proteome</keyword>
<feature type="chain" id="PRO_5003238473" description="Peptidase S1 domain-containing protein" evidence="2">
    <location>
        <begin position="19"/>
        <end position="256"/>
    </location>
</feature>
<dbReference type="GO" id="GO:0004252">
    <property type="term" value="F:serine-type endopeptidase activity"/>
    <property type="evidence" value="ECO:0007669"/>
    <property type="project" value="InterPro"/>
</dbReference>
<dbReference type="SMART" id="SM00020">
    <property type="entry name" value="Tryp_SPc"/>
    <property type="match status" value="1"/>
</dbReference>
<dbReference type="InterPro" id="IPR001254">
    <property type="entry name" value="Trypsin_dom"/>
</dbReference>
<protein>
    <recommendedName>
        <fullName evidence="3">Peptidase S1 domain-containing protein</fullName>
    </recommendedName>
</protein>
<dbReference type="InParanoid" id="E9HNY4"/>
<dbReference type="HOGENOM" id="CLU_006842_7_0_1"/>
<feature type="domain" description="Peptidase S1" evidence="3">
    <location>
        <begin position="25"/>
        <end position="253"/>
    </location>
</feature>
<keyword evidence="2" id="KW-0732">Signal</keyword>
<organism evidence="4 5">
    <name type="scientific">Daphnia pulex</name>
    <name type="common">Water flea</name>
    <dbReference type="NCBI Taxonomy" id="6669"/>
    <lineage>
        <taxon>Eukaryota</taxon>
        <taxon>Metazoa</taxon>
        <taxon>Ecdysozoa</taxon>
        <taxon>Arthropoda</taxon>
        <taxon>Crustacea</taxon>
        <taxon>Branchiopoda</taxon>
        <taxon>Diplostraca</taxon>
        <taxon>Cladocera</taxon>
        <taxon>Anomopoda</taxon>
        <taxon>Daphniidae</taxon>
        <taxon>Daphnia</taxon>
    </lineage>
</organism>
<dbReference type="PANTHER" id="PTHR24258:SF140">
    <property type="entry name" value="BCDNA.GH08420-RELATED"/>
    <property type="match status" value="1"/>
</dbReference>
<accession>E9HNY4</accession>
<dbReference type="InterPro" id="IPR043504">
    <property type="entry name" value="Peptidase_S1_PA_chymotrypsin"/>
</dbReference>
<dbReference type="PROSITE" id="PS50240">
    <property type="entry name" value="TRYPSIN_DOM"/>
    <property type="match status" value="1"/>
</dbReference>